<dbReference type="AlphaFoldDB" id="A0A8T4C6I9"/>
<feature type="transmembrane region" description="Helical" evidence="1">
    <location>
        <begin position="220"/>
        <end position="242"/>
    </location>
</feature>
<feature type="transmembrane region" description="Helical" evidence="1">
    <location>
        <begin position="180"/>
        <end position="199"/>
    </location>
</feature>
<dbReference type="InterPro" id="IPR007254">
    <property type="entry name" value="DUF373"/>
</dbReference>
<dbReference type="Proteomes" id="UP000774699">
    <property type="component" value="Unassembled WGS sequence"/>
</dbReference>
<feature type="transmembrane region" description="Helical" evidence="1">
    <location>
        <begin position="262"/>
        <end position="281"/>
    </location>
</feature>
<feature type="transmembrane region" description="Helical" evidence="1">
    <location>
        <begin position="325"/>
        <end position="343"/>
    </location>
</feature>
<sequence length="420" mass="46041">MPEKALAVVCVDRDNDFGRKAGIDGPIIGRKDNLRAAVKLALADPEDSDANCLFMAIQQYDELKEKYTQIELITLVGSKKFGFESDVRINEQLDAFLETFHAEAFVLVTDGAEDDQITPILQSRAPIISKRTVIIKQAKEVESTFYTIKEALRDPFLARMAFGIPGIVILLYLLLPSIGLQLVAGFLGIYLVLKGFGFEDRLFNVFKEMGSSISAQRVSFPFYVGAIVFAAFGLFSAAPHAIDAYYAVQNGLYQTGIESTSVAADFILMFGAITGISFLVGKGADAVQLKKAYLMHTYLLSAVAVILGAIMLGTAKGVLVGTTTLNWFLALLIISFVLFFGAYRATSVFDIRKKVTKLLIGLPVYSRTGKWLGKVEKISKEKGTVEFSLKSKKIQLGMDDFSLENGKILVRRSASQILGK</sequence>
<evidence type="ECO:0000313" key="3">
    <source>
        <dbReference type="Proteomes" id="UP000774699"/>
    </source>
</evidence>
<keyword evidence="1" id="KW-1133">Transmembrane helix</keyword>
<reference evidence="2" key="1">
    <citation type="submission" date="2019-03" db="EMBL/GenBank/DDBJ databases">
        <title>Lake Tanganyika Metagenome-Assembled Genomes (MAGs).</title>
        <authorList>
            <person name="Tran P."/>
        </authorList>
    </citation>
    <scope>NUCLEOTIDE SEQUENCE</scope>
    <source>
        <strain evidence="2">M_DeepCast_50m_m2_156</strain>
    </source>
</reference>
<name>A0A8T4C6I9_9ARCH</name>
<evidence type="ECO:0000256" key="1">
    <source>
        <dbReference type="SAM" id="Phobius"/>
    </source>
</evidence>
<comment type="caution">
    <text evidence="2">The sequence shown here is derived from an EMBL/GenBank/DDBJ whole genome shotgun (WGS) entry which is preliminary data.</text>
</comment>
<accession>A0A8T4C6I9</accession>
<feature type="transmembrane region" description="Helical" evidence="1">
    <location>
        <begin position="156"/>
        <end position="174"/>
    </location>
</feature>
<proteinExistence type="predicted"/>
<dbReference type="Pfam" id="PF04123">
    <property type="entry name" value="DUF373"/>
    <property type="match status" value="1"/>
</dbReference>
<dbReference type="PANTHER" id="PTHR38815:SF1">
    <property type="entry name" value="DUF373 FAMILY PROTEIN"/>
    <property type="match status" value="1"/>
</dbReference>
<keyword evidence="1" id="KW-0472">Membrane</keyword>
<dbReference type="EMBL" id="VGJJ01000013">
    <property type="protein sequence ID" value="MBM3282172.1"/>
    <property type="molecule type" value="Genomic_DNA"/>
</dbReference>
<keyword evidence="1" id="KW-0812">Transmembrane</keyword>
<evidence type="ECO:0000313" key="2">
    <source>
        <dbReference type="EMBL" id="MBM3282172.1"/>
    </source>
</evidence>
<organism evidence="2 3">
    <name type="scientific">Candidatus Iainarchaeum sp</name>
    <dbReference type="NCBI Taxonomy" id="3101447"/>
    <lineage>
        <taxon>Archaea</taxon>
        <taxon>Candidatus Iainarchaeota</taxon>
        <taxon>Candidatus Iainarchaeia</taxon>
        <taxon>Candidatus Iainarchaeales</taxon>
        <taxon>Candidatus Iainarchaeaceae</taxon>
        <taxon>Candidatus Iainarchaeum</taxon>
    </lineage>
</organism>
<dbReference type="PANTHER" id="PTHR38815">
    <property type="entry name" value="HYPOTHETICAL MEMBRANE PROTEIN, CONSERVED, DUF373 FAMILY"/>
    <property type="match status" value="1"/>
</dbReference>
<protein>
    <submittedName>
        <fullName evidence="2">DUF373 family protein</fullName>
    </submittedName>
</protein>
<feature type="transmembrane region" description="Helical" evidence="1">
    <location>
        <begin position="293"/>
        <end position="313"/>
    </location>
</feature>
<gene>
    <name evidence="2" type="ORF">FJY86_02420</name>
</gene>